<protein>
    <recommendedName>
        <fullName evidence="4">XdhC Rossmann domain-containing protein</fullName>
    </recommendedName>
</protein>
<dbReference type="PANTHER" id="PTHR30388:SF6">
    <property type="entry name" value="XANTHINE DEHYDROGENASE SUBUNIT A-RELATED"/>
    <property type="match status" value="1"/>
</dbReference>
<evidence type="ECO:0008006" key="4">
    <source>
        <dbReference type="Google" id="ProtNLM"/>
    </source>
</evidence>
<dbReference type="Pfam" id="PF13478">
    <property type="entry name" value="XdhC_C"/>
    <property type="match status" value="1"/>
</dbReference>
<proteinExistence type="predicted"/>
<reference evidence="3" key="1">
    <citation type="submission" date="2017-02" db="EMBL/GenBank/DDBJ databases">
        <authorList>
            <person name="Regsiter A."/>
            <person name="William W."/>
        </authorList>
    </citation>
    <scope>NUCLEOTIDE SEQUENCE</scope>
    <source>
        <strain evidence="3">Bib</strain>
    </source>
</reference>
<feature type="domain" description="XdhC Rossmann" evidence="2">
    <location>
        <begin position="115"/>
        <end position="255"/>
    </location>
</feature>
<gene>
    <name evidence="3" type="ORF">SPIROBIBN47_280021</name>
</gene>
<dbReference type="AlphaFoldDB" id="A0A3P3XJJ3"/>
<dbReference type="PANTHER" id="PTHR30388">
    <property type="entry name" value="ALDEHYDE OXIDOREDUCTASE MOLYBDENUM COFACTOR ASSEMBLY PROTEIN"/>
    <property type="match status" value="1"/>
</dbReference>
<accession>A0A3P3XJJ3</accession>
<evidence type="ECO:0000259" key="2">
    <source>
        <dbReference type="Pfam" id="PF13478"/>
    </source>
</evidence>
<evidence type="ECO:0000259" key="1">
    <source>
        <dbReference type="Pfam" id="PF02625"/>
    </source>
</evidence>
<dbReference type="InterPro" id="IPR027051">
    <property type="entry name" value="XdhC_Rossmann_dom"/>
</dbReference>
<dbReference type="Gene3D" id="3.40.50.720">
    <property type="entry name" value="NAD(P)-binding Rossmann-like Domain"/>
    <property type="match status" value="1"/>
</dbReference>
<dbReference type="Pfam" id="PF02625">
    <property type="entry name" value="XdhC_CoxI"/>
    <property type="match status" value="1"/>
</dbReference>
<dbReference type="InterPro" id="IPR052698">
    <property type="entry name" value="MoCofactor_Util/Proc"/>
</dbReference>
<organism evidence="3">
    <name type="scientific">uncultured spirochete</name>
    <dbReference type="NCBI Taxonomy" id="156406"/>
    <lineage>
        <taxon>Bacteria</taxon>
        <taxon>Pseudomonadati</taxon>
        <taxon>Spirochaetota</taxon>
        <taxon>Spirochaetia</taxon>
        <taxon>Spirochaetales</taxon>
        <taxon>environmental samples</taxon>
    </lineage>
</organism>
<dbReference type="EMBL" id="FWDM01000021">
    <property type="protein sequence ID" value="SLM13096.1"/>
    <property type="molecule type" value="Genomic_DNA"/>
</dbReference>
<sequence>MVIEDSFLRIKQQLLNEGRRFAVISLVNTQTSVPQRAPQNAQKLILCENGQSYGSLGGREFEMEAIEQAKACLALRSSKFVWIEEIPPRIDESFPDSTKRKIEVFIEVYEPQPKLIIIGAEDISLATAIIAQNLDFKIIILDERSEIANKSKFPMAHSIICGPNLEQALSPILDQSSYIVVNFQFNYERAVRYCLGKEWAYCGILGSKKKIVSLRKKLIEEGFSTEQLNRINAPIGLDIGAQTQYEIAISIIAEIIAVRHNKKAVFMKSVM</sequence>
<evidence type="ECO:0000313" key="3">
    <source>
        <dbReference type="EMBL" id="SLM13096.1"/>
    </source>
</evidence>
<name>A0A3P3XJJ3_9SPIR</name>
<feature type="domain" description="XdhC- CoxI" evidence="1">
    <location>
        <begin position="15"/>
        <end position="76"/>
    </location>
</feature>
<dbReference type="InterPro" id="IPR003777">
    <property type="entry name" value="XdhC_CoxI"/>
</dbReference>